<sequence length="378" mass="40860">MHRVALHYTLHTGEDDVARGVQHPLSTLLGAVADAGSIAAAARRIGASYRHVWGALKRWEAELGQPLVHWEQGQAARLTDFAAKLLWAERQAQARLAPQIEALRGELEHAFAAAFDPEVQWLALHASHDEALVALRAYAAQQAGLHLDLRFTGSVDAIRALNEGRCLLAGFHGLAQAPRHSATARAYRARLKPGQHKLIGFACRTQGLIVAPGNPLQLHTLRDVAARAVRFVQRSPGSGTRVLLQELLAAEGLPEDALATLPRGETTHSAAAEAVAAGAADAALGIEAAARQRGLTFVPLAEEHYHLVCLKSALQQPAVRALRALLAAPAWQQQMAQWPGYAPLHCGEVLSLRQTLPWWNFRKNITPPAQNGHLVLSQ</sequence>
<comment type="caution">
    <text evidence="3">The sequence shown here is derived from an EMBL/GenBank/DDBJ whole genome shotgun (WGS) entry which is preliminary data.</text>
</comment>
<dbReference type="PANTHER" id="PTHR38431">
    <property type="entry name" value="BLL2305 PROTEIN"/>
    <property type="match status" value="1"/>
</dbReference>
<dbReference type="Proteomes" id="UP000272193">
    <property type="component" value="Unassembled WGS sequence"/>
</dbReference>
<evidence type="ECO:0000313" key="4">
    <source>
        <dbReference type="Proteomes" id="UP000272193"/>
    </source>
</evidence>
<dbReference type="SUPFAM" id="SSF46785">
    <property type="entry name" value="Winged helix' DNA-binding domain"/>
    <property type="match status" value="1"/>
</dbReference>
<dbReference type="AlphaFoldDB" id="A0A3N4UHH3"/>
<dbReference type="Gene3D" id="1.10.10.10">
    <property type="entry name" value="Winged helix-like DNA-binding domain superfamily/Winged helix DNA-binding domain"/>
    <property type="match status" value="1"/>
</dbReference>
<keyword evidence="4" id="KW-1185">Reference proteome</keyword>
<dbReference type="InterPro" id="IPR000847">
    <property type="entry name" value="LysR_HTH_N"/>
</dbReference>
<proteinExistence type="predicted"/>
<dbReference type="GO" id="GO:0003700">
    <property type="term" value="F:DNA-binding transcription factor activity"/>
    <property type="evidence" value="ECO:0007669"/>
    <property type="project" value="InterPro"/>
</dbReference>
<dbReference type="Pfam" id="PF12727">
    <property type="entry name" value="PBP_like"/>
    <property type="match status" value="1"/>
</dbReference>
<gene>
    <name evidence="3" type="ORF">EDC62_2428</name>
</gene>
<dbReference type="Gene3D" id="3.40.190.10">
    <property type="entry name" value="Periplasmic binding protein-like II"/>
    <property type="match status" value="1"/>
</dbReference>
<dbReference type="Pfam" id="PF00126">
    <property type="entry name" value="HTH_1"/>
    <property type="match status" value="1"/>
</dbReference>
<dbReference type="InterPro" id="IPR036390">
    <property type="entry name" value="WH_DNA-bd_sf"/>
</dbReference>
<feature type="domain" description="HTH lysR-type" evidence="1">
    <location>
        <begin position="30"/>
        <end position="82"/>
    </location>
</feature>
<dbReference type="RefSeq" id="WP_124224064.1">
    <property type="nucleotide sequence ID" value="NZ_RKQL01000006.1"/>
</dbReference>
<feature type="domain" description="PBP" evidence="2">
    <location>
        <begin position="137"/>
        <end position="326"/>
    </location>
</feature>
<reference evidence="3 4" key="1">
    <citation type="submission" date="2018-11" db="EMBL/GenBank/DDBJ databases">
        <title>Genomic Encyclopedia of Type Strains, Phase IV (KMG-IV): sequencing the most valuable type-strain genomes for metagenomic binning, comparative biology and taxonomic classification.</title>
        <authorList>
            <person name="Goeker M."/>
        </authorList>
    </citation>
    <scope>NUCLEOTIDE SEQUENCE [LARGE SCALE GENOMIC DNA]</scope>
    <source>
        <strain evidence="3 4">DSM 101684</strain>
    </source>
</reference>
<evidence type="ECO:0000259" key="2">
    <source>
        <dbReference type="Pfam" id="PF12727"/>
    </source>
</evidence>
<name>A0A3N4UHH3_9BURK</name>
<dbReference type="EMBL" id="RKQL01000006">
    <property type="protein sequence ID" value="RPE64607.1"/>
    <property type="molecule type" value="Genomic_DNA"/>
</dbReference>
<dbReference type="PANTHER" id="PTHR38431:SF1">
    <property type="entry name" value="BLL2305 PROTEIN"/>
    <property type="match status" value="1"/>
</dbReference>
<dbReference type="OrthoDB" id="9805928at2"/>
<organism evidence="3 4">
    <name type="scientific">Tibeticola sediminis</name>
    <dbReference type="NCBI Taxonomy" id="1917811"/>
    <lineage>
        <taxon>Bacteria</taxon>
        <taxon>Pseudomonadati</taxon>
        <taxon>Pseudomonadota</taxon>
        <taxon>Betaproteobacteria</taxon>
        <taxon>Burkholderiales</taxon>
        <taxon>Comamonadaceae</taxon>
        <taxon>Tibeticola</taxon>
    </lineage>
</organism>
<protein>
    <submittedName>
        <fullName evidence="3">LysR family transcriptional regulator of molybdate metabolism</fullName>
    </submittedName>
</protein>
<dbReference type="SUPFAM" id="SSF53850">
    <property type="entry name" value="Periplasmic binding protein-like II"/>
    <property type="match status" value="1"/>
</dbReference>
<dbReference type="InterPro" id="IPR036388">
    <property type="entry name" value="WH-like_DNA-bd_sf"/>
</dbReference>
<accession>A0A3N4UHH3</accession>
<evidence type="ECO:0000313" key="3">
    <source>
        <dbReference type="EMBL" id="RPE64607.1"/>
    </source>
</evidence>
<evidence type="ECO:0000259" key="1">
    <source>
        <dbReference type="Pfam" id="PF00126"/>
    </source>
</evidence>
<dbReference type="InterPro" id="IPR024370">
    <property type="entry name" value="PBP_domain"/>
</dbReference>